<dbReference type="GO" id="GO:0042273">
    <property type="term" value="P:ribosomal large subunit biogenesis"/>
    <property type="evidence" value="ECO:0007669"/>
    <property type="project" value="TreeGrafter"/>
</dbReference>
<evidence type="ECO:0000256" key="4">
    <source>
        <dbReference type="ARBA" id="ARBA00023242"/>
    </source>
</evidence>
<feature type="compositionally biased region" description="Polar residues" evidence="6">
    <location>
        <begin position="189"/>
        <end position="200"/>
    </location>
</feature>
<evidence type="ECO:0000256" key="3">
    <source>
        <dbReference type="ARBA" id="ARBA00022517"/>
    </source>
</evidence>
<organism evidence="7 8">
    <name type="scientific">Acaulospora morrowiae</name>
    <dbReference type="NCBI Taxonomy" id="94023"/>
    <lineage>
        <taxon>Eukaryota</taxon>
        <taxon>Fungi</taxon>
        <taxon>Fungi incertae sedis</taxon>
        <taxon>Mucoromycota</taxon>
        <taxon>Glomeromycotina</taxon>
        <taxon>Glomeromycetes</taxon>
        <taxon>Diversisporales</taxon>
        <taxon>Acaulosporaceae</taxon>
        <taxon>Acaulospora</taxon>
    </lineage>
</organism>
<dbReference type="InterPro" id="IPR007023">
    <property type="entry name" value="Ribosom_reg"/>
</dbReference>
<gene>
    <name evidence="7" type="ORF">AMORRO_LOCUS3064</name>
</gene>
<dbReference type="PANTHER" id="PTHR17602:SF4">
    <property type="entry name" value="RIBOSOME BIOGENESIS REGULATORY PROTEIN HOMOLOG"/>
    <property type="match status" value="1"/>
</dbReference>
<proteinExistence type="inferred from homology"/>
<sequence length="283" mass="32238">MDVSANLEAQKSKYPSINVEKPIPLQFDLGLLAAFDTNAVDEAELKKDENTYLKKCTRDNTQLLINQLFKLPVDSSQNVGLLIELPDPVTAIPREKPLPKSKPLTRWEKFAKAKGIQHRRKDRKIFDEASGEWVSRWGYKGVNDDGANDWLIPVPDNSDPYEDQFAKMREAKRERILKNEKRHRRNVEEAQTTLQPSNNKSDARTARKLELQQQIVTSKTATASYGRFDKPLDGDSKMKGKKGKFEPNVGDVKKEKETSINILNNIVGKKVEALNVRKAIARR</sequence>
<keyword evidence="3 5" id="KW-0690">Ribosome biogenesis</keyword>
<dbReference type="Pfam" id="PF04939">
    <property type="entry name" value="RRS1"/>
    <property type="match status" value="1"/>
</dbReference>
<feature type="compositionally biased region" description="Basic and acidic residues" evidence="6">
    <location>
        <begin position="227"/>
        <end position="238"/>
    </location>
</feature>
<reference evidence="7" key="1">
    <citation type="submission" date="2021-06" db="EMBL/GenBank/DDBJ databases">
        <authorList>
            <person name="Kallberg Y."/>
            <person name="Tangrot J."/>
            <person name="Rosling A."/>
        </authorList>
    </citation>
    <scope>NUCLEOTIDE SEQUENCE</scope>
    <source>
        <strain evidence="7">CL551</strain>
    </source>
</reference>
<accession>A0A9N8ZIS3</accession>
<evidence type="ECO:0000313" key="7">
    <source>
        <dbReference type="EMBL" id="CAG8497019.1"/>
    </source>
</evidence>
<dbReference type="OrthoDB" id="28455at2759"/>
<dbReference type="GO" id="GO:0005730">
    <property type="term" value="C:nucleolus"/>
    <property type="evidence" value="ECO:0007669"/>
    <property type="project" value="TreeGrafter"/>
</dbReference>
<keyword evidence="4 5" id="KW-0539">Nucleus</keyword>
<evidence type="ECO:0000256" key="5">
    <source>
        <dbReference type="RuleBase" id="RU364132"/>
    </source>
</evidence>
<dbReference type="EMBL" id="CAJVPV010001422">
    <property type="protein sequence ID" value="CAG8497019.1"/>
    <property type="molecule type" value="Genomic_DNA"/>
</dbReference>
<dbReference type="AlphaFoldDB" id="A0A9N8ZIS3"/>
<protein>
    <recommendedName>
        <fullName evidence="5">Ribosome biogenesis regulatory protein</fullName>
    </recommendedName>
</protein>
<evidence type="ECO:0000256" key="1">
    <source>
        <dbReference type="ARBA" id="ARBA00004123"/>
    </source>
</evidence>
<comment type="function">
    <text evidence="5">Involved in ribosomal large subunit assembly.</text>
</comment>
<dbReference type="PANTHER" id="PTHR17602">
    <property type="entry name" value="RIBOSOME BIOGENESIS REGULATORY PROTEIN"/>
    <property type="match status" value="1"/>
</dbReference>
<feature type="region of interest" description="Disordered" evidence="6">
    <location>
        <begin position="225"/>
        <end position="250"/>
    </location>
</feature>
<evidence type="ECO:0000256" key="2">
    <source>
        <dbReference type="ARBA" id="ARBA00010077"/>
    </source>
</evidence>
<keyword evidence="8" id="KW-1185">Reference proteome</keyword>
<dbReference type="GO" id="GO:0030687">
    <property type="term" value="C:preribosome, large subunit precursor"/>
    <property type="evidence" value="ECO:0007669"/>
    <property type="project" value="TreeGrafter"/>
</dbReference>
<dbReference type="Proteomes" id="UP000789342">
    <property type="component" value="Unassembled WGS sequence"/>
</dbReference>
<evidence type="ECO:0000313" key="8">
    <source>
        <dbReference type="Proteomes" id="UP000789342"/>
    </source>
</evidence>
<comment type="caution">
    <text evidence="7">The sequence shown here is derived from an EMBL/GenBank/DDBJ whole genome shotgun (WGS) entry which is preliminary data.</text>
</comment>
<name>A0A9N8ZIS3_9GLOM</name>
<comment type="similarity">
    <text evidence="2 5">Belongs to the RRS1 family.</text>
</comment>
<evidence type="ECO:0000256" key="6">
    <source>
        <dbReference type="SAM" id="MobiDB-lite"/>
    </source>
</evidence>
<dbReference type="GO" id="GO:0000447">
    <property type="term" value="P:endonucleolytic cleavage in ITS1 to separate SSU-rRNA from 5.8S rRNA and LSU-rRNA from tricistronic rRNA transcript (SSU-rRNA, 5.8S rRNA, LSU-rRNA)"/>
    <property type="evidence" value="ECO:0007669"/>
    <property type="project" value="TreeGrafter"/>
</dbReference>
<feature type="region of interest" description="Disordered" evidence="6">
    <location>
        <begin position="184"/>
        <end position="203"/>
    </location>
</feature>
<comment type="subcellular location">
    <subcellularLocation>
        <location evidence="1 5">Nucleus</location>
    </subcellularLocation>
</comment>